<keyword evidence="3" id="KW-0808">Transferase</keyword>
<dbReference type="Pfam" id="PF00852">
    <property type="entry name" value="Glyco_transf_10"/>
    <property type="match status" value="1"/>
</dbReference>
<evidence type="ECO:0000313" key="5">
    <source>
        <dbReference type="EMBL" id="QHT76456.1"/>
    </source>
</evidence>
<dbReference type="InterPro" id="IPR038577">
    <property type="entry name" value="GT10-like_C_sf"/>
</dbReference>
<dbReference type="PANTHER" id="PTHR11929:SF194">
    <property type="entry name" value="ALPHA-(1,3)-FUCOSYLTRANSFERASE 10"/>
    <property type="match status" value="1"/>
</dbReference>
<accession>A0A6C0H8A9</accession>
<dbReference type="GO" id="GO:0016020">
    <property type="term" value="C:membrane"/>
    <property type="evidence" value="ECO:0007669"/>
    <property type="project" value="InterPro"/>
</dbReference>
<dbReference type="SUPFAM" id="SSF53756">
    <property type="entry name" value="UDP-Glycosyltransferase/glycogen phosphorylase"/>
    <property type="match status" value="1"/>
</dbReference>
<keyword evidence="2" id="KW-0328">Glycosyltransferase</keyword>
<sequence length="363" mass="43760">MLLNKDEEKLMVFYMQNDKYKELLYKYNLLDNLYIQTYKESIKNIMNYYDKVIENKLYKDNELNNYLNKIQNIKSKISSNQIIYLYIGDHVKLWFDVIIKMFIKLYNKFVIVDFINTDTNIIIYCTHDHIQINNKIINIFINFEREFNHPNNIVPDIGIISSKEFIYHCNIYIPYLFISLTERRLNYQTNITNKKTKFCAYMYSYDLEYRIKLYYYISNNYKQIDALGKSGNSINFIDNRNVYTDEITYNDIAVKQYSEYKFVLALENGIVDGYITEKIINPILAGSIPIYAGPEDVFNFINKKRIIYLFDFTNLSDLLNYIIKIDNDDNLYNNIINEKIYINELNSQNYDIYLFNELKKLFY</sequence>
<evidence type="ECO:0000256" key="2">
    <source>
        <dbReference type="ARBA" id="ARBA00022676"/>
    </source>
</evidence>
<protein>
    <recommendedName>
        <fullName evidence="4">Fucosyltransferase C-terminal domain-containing protein</fullName>
    </recommendedName>
</protein>
<organism evidence="5">
    <name type="scientific">viral metagenome</name>
    <dbReference type="NCBI Taxonomy" id="1070528"/>
    <lineage>
        <taxon>unclassified sequences</taxon>
        <taxon>metagenomes</taxon>
        <taxon>organismal metagenomes</taxon>
    </lineage>
</organism>
<dbReference type="AlphaFoldDB" id="A0A6C0H8A9"/>
<evidence type="ECO:0000259" key="4">
    <source>
        <dbReference type="Pfam" id="PF00852"/>
    </source>
</evidence>
<proteinExistence type="inferred from homology"/>
<evidence type="ECO:0000256" key="1">
    <source>
        <dbReference type="ARBA" id="ARBA00008919"/>
    </source>
</evidence>
<dbReference type="PANTHER" id="PTHR11929">
    <property type="entry name" value="ALPHA- 1,3 -FUCOSYLTRANSFERASE"/>
    <property type="match status" value="1"/>
</dbReference>
<dbReference type="InterPro" id="IPR001503">
    <property type="entry name" value="Glyco_trans_10"/>
</dbReference>
<dbReference type="InterPro" id="IPR055270">
    <property type="entry name" value="Glyco_tran_10_C"/>
</dbReference>
<dbReference type="Gene3D" id="3.40.50.11660">
    <property type="entry name" value="Glycosyl transferase family 10, C-terminal domain"/>
    <property type="match status" value="1"/>
</dbReference>
<comment type="similarity">
    <text evidence="1">Belongs to the glycosyltransferase 10 family.</text>
</comment>
<feature type="domain" description="Fucosyltransferase C-terminal" evidence="4">
    <location>
        <begin position="194"/>
        <end position="334"/>
    </location>
</feature>
<reference evidence="5" key="1">
    <citation type="journal article" date="2020" name="Nature">
        <title>Giant virus diversity and host interactions through global metagenomics.</title>
        <authorList>
            <person name="Schulz F."/>
            <person name="Roux S."/>
            <person name="Paez-Espino D."/>
            <person name="Jungbluth S."/>
            <person name="Walsh D.A."/>
            <person name="Denef V.J."/>
            <person name="McMahon K.D."/>
            <person name="Konstantinidis K.T."/>
            <person name="Eloe-Fadrosh E.A."/>
            <person name="Kyrpides N.C."/>
            <person name="Woyke T."/>
        </authorList>
    </citation>
    <scope>NUCLEOTIDE SEQUENCE</scope>
    <source>
        <strain evidence="5">GVMAG-M-3300023179-82</strain>
    </source>
</reference>
<dbReference type="GO" id="GO:0046920">
    <property type="term" value="F:alpha-(1-&gt;3)-fucosyltransferase activity"/>
    <property type="evidence" value="ECO:0007669"/>
    <property type="project" value="TreeGrafter"/>
</dbReference>
<name>A0A6C0H8A9_9ZZZZ</name>
<dbReference type="EMBL" id="MN739896">
    <property type="protein sequence ID" value="QHT76456.1"/>
    <property type="molecule type" value="Genomic_DNA"/>
</dbReference>
<evidence type="ECO:0000256" key="3">
    <source>
        <dbReference type="ARBA" id="ARBA00022679"/>
    </source>
</evidence>